<dbReference type="EMBL" id="CAADGH010000005">
    <property type="protein sequence ID" value="VFK74488.1"/>
    <property type="molecule type" value="Genomic_DNA"/>
</dbReference>
<reference evidence="10" key="1">
    <citation type="submission" date="2019-02" db="EMBL/GenBank/DDBJ databases">
        <authorList>
            <person name="Gruber-Vodicka R. H."/>
            <person name="Seah K. B. B."/>
        </authorList>
    </citation>
    <scope>NUCLEOTIDE SEQUENCE</scope>
    <source>
        <strain evidence="8">BECK_BZ197</strain>
        <strain evidence="10">BECK_BZ198</strain>
        <strain evidence="9">BECK_BZ199</strain>
    </source>
</reference>
<evidence type="ECO:0000256" key="6">
    <source>
        <dbReference type="HAMAP-Rule" id="MF_00073"/>
    </source>
</evidence>
<comment type="function">
    <text evidence="6">Involved in transcription antitermination. Required for transcription of ribosomal RNA (rRNA) genes. Binds specifically to the boxA antiterminator sequence of the ribosomal RNA (rrn) operons.</text>
</comment>
<dbReference type="InterPro" id="IPR035926">
    <property type="entry name" value="NusB-like_sf"/>
</dbReference>
<protein>
    <recommendedName>
        <fullName evidence="6">Transcription antitermination protein NusB</fullName>
    </recommendedName>
    <alternativeName>
        <fullName evidence="6">Antitermination factor NusB</fullName>
    </alternativeName>
</protein>
<dbReference type="NCBIfam" id="TIGR01951">
    <property type="entry name" value="nusB"/>
    <property type="match status" value="1"/>
</dbReference>
<keyword evidence="4 6" id="KW-0805">Transcription regulation</keyword>
<keyword evidence="3 6" id="KW-0694">RNA-binding</keyword>
<dbReference type="PANTHER" id="PTHR11078">
    <property type="entry name" value="N UTILIZATION SUBSTANCE PROTEIN B-RELATED"/>
    <property type="match status" value="1"/>
</dbReference>
<dbReference type="Pfam" id="PF01029">
    <property type="entry name" value="NusB"/>
    <property type="match status" value="1"/>
</dbReference>
<dbReference type="EMBL" id="CAADFO010000005">
    <property type="protein sequence ID" value="VFK23617.1"/>
    <property type="molecule type" value="Genomic_DNA"/>
</dbReference>
<comment type="similarity">
    <text evidence="1 6">Belongs to the NusB family.</text>
</comment>
<evidence type="ECO:0000256" key="2">
    <source>
        <dbReference type="ARBA" id="ARBA00022814"/>
    </source>
</evidence>
<feature type="domain" description="NusB/RsmB/TIM44" evidence="7">
    <location>
        <begin position="11"/>
        <end position="133"/>
    </location>
</feature>
<dbReference type="HAMAP" id="MF_00073">
    <property type="entry name" value="NusB"/>
    <property type="match status" value="1"/>
</dbReference>
<evidence type="ECO:0000256" key="5">
    <source>
        <dbReference type="ARBA" id="ARBA00023163"/>
    </source>
</evidence>
<dbReference type="InterPro" id="IPR011605">
    <property type="entry name" value="NusB_fam"/>
</dbReference>
<dbReference type="InterPro" id="IPR006027">
    <property type="entry name" value="NusB_RsmB_TIM44"/>
</dbReference>
<sequence length="143" mass="16358">MTKSPRGRRTEARRAALQGLYQWQITNRGLEEETFPEGWEFPPIDGNYFQELLREIPLHKEQLNTTLTPVLDRPVSQINPVERAILWIGAYELIFRADDVPWRVAVNEAVELAKAFGAEQSHKYINGVLDKVAANARAEVDTE</sequence>
<organism evidence="10">
    <name type="scientific">Candidatus Kentrum sp. MB</name>
    <dbReference type="NCBI Taxonomy" id="2138164"/>
    <lineage>
        <taxon>Bacteria</taxon>
        <taxon>Pseudomonadati</taxon>
        <taxon>Pseudomonadota</taxon>
        <taxon>Gammaproteobacteria</taxon>
        <taxon>Candidatus Kentrum</taxon>
    </lineage>
</organism>
<dbReference type="AlphaFoldDB" id="A0A451B868"/>
<name>A0A451B868_9GAMM</name>
<evidence type="ECO:0000256" key="1">
    <source>
        <dbReference type="ARBA" id="ARBA00005952"/>
    </source>
</evidence>
<proteinExistence type="inferred from homology"/>
<evidence type="ECO:0000313" key="9">
    <source>
        <dbReference type="EMBL" id="VFK27973.1"/>
    </source>
</evidence>
<keyword evidence="5 6" id="KW-0804">Transcription</keyword>
<dbReference type="SUPFAM" id="SSF48013">
    <property type="entry name" value="NusB-like"/>
    <property type="match status" value="1"/>
</dbReference>
<dbReference type="GO" id="GO:0005829">
    <property type="term" value="C:cytosol"/>
    <property type="evidence" value="ECO:0007669"/>
    <property type="project" value="TreeGrafter"/>
</dbReference>
<keyword evidence="2 6" id="KW-0889">Transcription antitermination</keyword>
<dbReference type="Gene3D" id="1.10.940.10">
    <property type="entry name" value="NusB-like"/>
    <property type="match status" value="1"/>
</dbReference>
<evidence type="ECO:0000259" key="7">
    <source>
        <dbReference type="Pfam" id="PF01029"/>
    </source>
</evidence>
<evidence type="ECO:0000313" key="10">
    <source>
        <dbReference type="EMBL" id="VFK74488.1"/>
    </source>
</evidence>
<dbReference type="PANTHER" id="PTHR11078:SF3">
    <property type="entry name" value="ANTITERMINATION NUSB DOMAIN-CONTAINING PROTEIN"/>
    <property type="match status" value="1"/>
</dbReference>
<dbReference type="GO" id="GO:0003723">
    <property type="term" value="F:RNA binding"/>
    <property type="evidence" value="ECO:0007669"/>
    <property type="project" value="UniProtKB-UniRule"/>
</dbReference>
<dbReference type="GO" id="GO:0031564">
    <property type="term" value="P:transcription antitermination"/>
    <property type="evidence" value="ECO:0007669"/>
    <property type="project" value="UniProtKB-KW"/>
</dbReference>
<evidence type="ECO:0000256" key="4">
    <source>
        <dbReference type="ARBA" id="ARBA00023015"/>
    </source>
</evidence>
<dbReference type="GO" id="GO:0006353">
    <property type="term" value="P:DNA-templated transcription termination"/>
    <property type="evidence" value="ECO:0007669"/>
    <property type="project" value="UniProtKB-UniRule"/>
</dbReference>
<evidence type="ECO:0000256" key="3">
    <source>
        <dbReference type="ARBA" id="ARBA00022884"/>
    </source>
</evidence>
<dbReference type="EMBL" id="CAADFQ010000005">
    <property type="protein sequence ID" value="VFK27973.1"/>
    <property type="molecule type" value="Genomic_DNA"/>
</dbReference>
<gene>
    <name evidence="6" type="primary">nusB</name>
    <name evidence="8" type="ORF">BECKMB1821G_GA0114241_100555</name>
    <name evidence="10" type="ORF">BECKMB1821H_GA0114242_100553</name>
    <name evidence="9" type="ORF">BECKMB1821I_GA0114274_100553</name>
</gene>
<evidence type="ECO:0000313" key="8">
    <source>
        <dbReference type="EMBL" id="VFK23617.1"/>
    </source>
</evidence>
<accession>A0A451B868</accession>